<evidence type="ECO:0000313" key="3">
    <source>
        <dbReference type="EMBL" id="GEA49394.1"/>
    </source>
</evidence>
<keyword evidence="2" id="KW-1133">Transmembrane helix</keyword>
<keyword evidence="2" id="KW-0472">Membrane</keyword>
<keyword evidence="2" id="KW-0812">Transmembrane</keyword>
<proteinExistence type="predicted"/>
<evidence type="ECO:0000256" key="2">
    <source>
        <dbReference type="SAM" id="Phobius"/>
    </source>
</evidence>
<dbReference type="RefSeq" id="WP_141343759.1">
    <property type="nucleotide sequence ID" value="NZ_BJLF01000001.1"/>
</dbReference>
<feature type="transmembrane region" description="Helical" evidence="2">
    <location>
        <begin position="6"/>
        <end position="30"/>
    </location>
</feature>
<evidence type="ECO:0000256" key="1">
    <source>
        <dbReference type="SAM" id="MobiDB-lite"/>
    </source>
</evidence>
<dbReference type="AlphaFoldDB" id="A0A4Y3HSU9"/>
<comment type="caution">
    <text evidence="3">The sequence shown here is derived from an EMBL/GenBank/DDBJ whole genome shotgun (WGS) entry which is preliminary data.</text>
</comment>
<evidence type="ECO:0000313" key="4">
    <source>
        <dbReference type="Proteomes" id="UP000318717"/>
    </source>
</evidence>
<evidence type="ECO:0008006" key="5">
    <source>
        <dbReference type="Google" id="ProtNLM"/>
    </source>
</evidence>
<name>A0A4Y3HSU9_9VIBR</name>
<feature type="region of interest" description="Disordered" evidence="1">
    <location>
        <begin position="52"/>
        <end position="81"/>
    </location>
</feature>
<gene>
    <name evidence="3" type="ORF">VIN01S_01980</name>
</gene>
<dbReference type="OrthoDB" id="5918634at2"/>
<dbReference type="Pfam" id="PF11446">
    <property type="entry name" value="DUF2897"/>
    <property type="match status" value="1"/>
</dbReference>
<organism evidence="3 4">
    <name type="scientific">Vibrio inusitatus NBRC 102082</name>
    <dbReference type="NCBI Taxonomy" id="1219070"/>
    <lineage>
        <taxon>Bacteria</taxon>
        <taxon>Pseudomonadati</taxon>
        <taxon>Pseudomonadota</taxon>
        <taxon>Gammaproteobacteria</taxon>
        <taxon>Vibrionales</taxon>
        <taxon>Vibrionaceae</taxon>
        <taxon>Vibrio</taxon>
    </lineage>
</organism>
<dbReference type="EMBL" id="BJLF01000001">
    <property type="protein sequence ID" value="GEA49394.1"/>
    <property type="molecule type" value="Genomic_DNA"/>
</dbReference>
<keyword evidence="4" id="KW-1185">Reference proteome</keyword>
<dbReference type="InterPro" id="IPR021550">
    <property type="entry name" value="DUF2897"/>
</dbReference>
<accession>A0A4Y3HSU9</accession>
<protein>
    <recommendedName>
        <fullName evidence="5">DUF2897 domain-containing protein</fullName>
    </recommendedName>
</protein>
<reference evidence="3 4" key="1">
    <citation type="submission" date="2019-06" db="EMBL/GenBank/DDBJ databases">
        <title>Whole genome shotgun sequence of Vibrio inusitatus NBRC 102082.</title>
        <authorList>
            <person name="Hosoyama A."/>
            <person name="Uohara A."/>
            <person name="Ohji S."/>
            <person name="Ichikawa N."/>
        </authorList>
    </citation>
    <scope>NUCLEOTIDE SEQUENCE [LARGE SCALE GENOMIC DNA]</scope>
    <source>
        <strain evidence="3 4">NBRC 102082</strain>
    </source>
</reference>
<sequence>MFLDLLFNPWVIIAIVVSVVVGNIAALKYTANMKVGTMSRDQKDDIERLKELDEERQKKTNKHLKEKSPSHSNDDGESGGE</sequence>
<dbReference type="Proteomes" id="UP000318717">
    <property type="component" value="Unassembled WGS sequence"/>
</dbReference>